<protein>
    <submittedName>
        <fullName evidence="2">Transposase</fullName>
    </submittedName>
</protein>
<organism evidence="1 2">
    <name type="scientific">Acrobeloides nanus</name>
    <dbReference type="NCBI Taxonomy" id="290746"/>
    <lineage>
        <taxon>Eukaryota</taxon>
        <taxon>Metazoa</taxon>
        <taxon>Ecdysozoa</taxon>
        <taxon>Nematoda</taxon>
        <taxon>Chromadorea</taxon>
        <taxon>Rhabditida</taxon>
        <taxon>Tylenchina</taxon>
        <taxon>Cephalobomorpha</taxon>
        <taxon>Cephaloboidea</taxon>
        <taxon>Cephalobidae</taxon>
        <taxon>Acrobeloides</taxon>
    </lineage>
</organism>
<dbReference type="Proteomes" id="UP000887540">
    <property type="component" value="Unplaced"/>
</dbReference>
<keyword evidence="1" id="KW-1185">Reference proteome</keyword>
<dbReference type="AlphaFoldDB" id="A0A914E6K3"/>
<dbReference type="WBParaSite" id="ACRNAN_scaffold5687.g25949.t1">
    <property type="protein sequence ID" value="ACRNAN_scaffold5687.g25949.t1"/>
    <property type="gene ID" value="ACRNAN_scaffold5687.g25949"/>
</dbReference>
<accession>A0A914E6K3</accession>
<dbReference type="Gene3D" id="3.30.420.10">
    <property type="entry name" value="Ribonuclease H-like superfamily/Ribonuclease H"/>
    <property type="match status" value="1"/>
</dbReference>
<sequence>MKGTDYRDILRRHMLSYARVHMPPSWLFQQDNDPKQTAKLTKRWFRHPRSMSTSFFGQPRAQISTPMSIYDELFQAIQKWVQIPRATILGLVESSRMRAVIKAKSYATKY</sequence>
<dbReference type="InterPro" id="IPR036397">
    <property type="entry name" value="RNaseH_sf"/>
</dbReference>
<dbReference type="GO" id="GO:0003676">
    <property type="term" value="F:nucleic acid binding"/>
    <property type="evidence" value="ECO:0007669"/>
    <property type="project" value="InterPro"/>
</dbReference>
<proteinExistence type="predicted"/>
<name>A0A914E6K3_9BILA</name>
<evidence type="ECO:0000313" key="1">
    <source>
        <dbReference type="Proteomes" id="UP000887540"/>
    </source>
</evidence>
<reference evidence="2" key="1">
    <citation type="submission" date="2022-11" db="UniProtKB">
        <authorList>
            <consortium name="WormBaseParasite"/>
        </authorList>
    </citation>
    <scope>IDENTIFICATION</scope>
</reference>
<evidence type="ECO:0000313" key="2">
    <source>
        <dbReference type="WBParaSite" id="ACRNAN_scaffold5687.g25949.t1"/>
    </source>
</evidence>